<feature type="region of interest" description="Disordered" evidence="1">
    <location>
        <begin position="73"/>
        <end position="92"/>
    </location>
</feature>
<dbReference type="WBParaSite" id="ASIM_0000146901-mRNA-1">
    <property type="protein sequence ID" value="ASIM_0000146901-mRNA-1"/>
    <property type="gene ID" value="ASIM_0000146901"/>
</dbReference>
<accession>A0A0M3J1R6</accession>
<name>A0A0M3J1R6_ANISI</name>
<sequence>LEQYYQPPSSHQSNSKPEHRSHSETGSSLSSSRSADFGSYSEKTFLDRQLNGHSTLSTEIAYLPSSITSPVGYEKYKRLGPDGEESEFTDDKTGMEILQELDSALEEDEQMSLEDIRKGAKDTDLSFRQYATQTYDLLIPEPAIDYDHQTRHNHRFLINCSLVCKYVIS</sequence>
<feature type="compositionally biased region" description="Polar residues" evidence="1">
    <location>
        <begin position="1"/>
        <end position="15"/>
    </location>
</feature>
<dbReference type="AlphaFoldDB" id="A0A0M3J1R6"/>
<proteinExistence type="predicted"/>
<evidence type="ECO:0000256" key="1">
    <source>
        <dbReference type="SAM" id="MobiDB-lite"/>
    </source>
</evidence>
<feature type="compositionally biased region" description="Low complexity" evidence="1">
    <location>
        <begin position="24"/>
        <end position="36"/>
    </location>
</feature>
<protein>
    <submittedName>
        <fullName evidence="2">Cadherin_C domain-containing protein</fullName>
    </submittedName>
</protein>
<evidence type="ECO:0000313" key="2">
    <source>
        <dbReference type="WBParaSite" id="ASIM_0000146901-mRNA-1"/>
    </source>
</evidence>
<feature type="region of interest" description="Disordered" evidence="1">
    <location>
        <begin position="1"/>
        <end position="36"/>
    </location>
</feature>
<organism evidence="2">
    <name type="scientific">Anisakis simplex</name>
    <name type="common">Herring worm</name>
    <dbReference type="NCBI Taxonomy" id="6269"/>
    <lineage>
        <taxon>Eukaryota</taxon>
        <taxon>Metazoa</taxon>
        <taxon>Ecdysozoa</taxon>
        <taxon>Nematoda</taxon>
        <taxon>Chromadorea</taxon>
        <taxon>Rhabditida</taxon>
        <taxon>Spirurina</taxon>
        <taxon>Ascaridomorpha</taxon>
        <taxon>Ascaridoidea</taxon>
        <taxon>Anisakidae</taxon>
        <taxon>Anisakis</taxon>
        <taxon>Anisakis simplex complex</taxon>
    </lineage>
</organism>
<reference evidence="2" key="1">
    <citation type="submission" date="2017-02" db="UniProtKB">
        <authorList>
            <consortium name="WormBaseParasite"/>
        </authorList>
    </citation>
    <scope>IDENTIFICATION</scope>
</reference>